<dbReference type="InterPro" id="IPR029058">
    <property type="entry name" value="AB_hydrolase_fold"/>
</dbReference>
<feature type="non-terminal residue" evidence="3">
    <location>
        <position position="1"/>
    </location>
</feature>
<dbReference type="GO" id="GO:0008236">
    <property type="term" value="F:serine-type peptidase activity"/>
    <property type="evidence" value="ECO:0007669"/>
    <property type="project" value="InterPro"/>
</dbReference>
<dbReference type="PANTHER" id="PTHR43037">
    <property type="entry name" value="UNNAMED PRODUCT-RELATED"/>
    <property type="match status" value="1"/>
</dbReference>
<gene>
    <name evidence="3" type="ORF">METZ01_LOCUS491810</name>
</gene>
<dbReference type="InterPro" id="IPR050955">
    <property type="entry name" value="Plant_Biomass_Hydrol_Est"/>
</dbReference>
<evidence type="ECO:0000313" key="3">
    <source>
        <dbReference type="EMBL" id="SVE38956.1"/>
    </source>
</evidence>
<proteinExistence type="predicted"/>
<feature type="non-terminal residue" evidence="3">
    <location>
        <position position="237"/>
    </location>
</feature>
<accession>A0A383D337</accession>
<evidence type="ECO:0000256" key="1">
    <source>
        <dbReference type="ARBA" id="ARBA00022729"/>
    </source>
</evidence>
<keyword evidence="1" id="KW-0732">Signal</keyword>
<evidence type="ECO:0000259" key="2">
    <source>
        <dbReference type="Pfam" id="PF00326"/>
    </source>
</evidence>
<sequence length="237" mass="26720">VRFLTERLKRPSQFRPPNTIVLHPYGRFCNAYKFAGEVDVTESLEHINTQYPIDVLRISMRGFSMGGAGAWHLGAHYAGQWAAVSPGAGFVDTAIYQNIFAKEPKPTWWEQKLWNLYDCPPIAANFANTTTIAYSGEIDKQKQAADLMASAFRAEGIELNHIIGPKTGHKYEPKAKIEVAKQVNAAAIKGQNPFAKSVQLTTYSLRNNHMKWVSIHGLKEHWKEARVKAEYLGDQKY</sequence>
<organism evidence="3">
    <name type="scientific">marine metagenome</name>
    <dbReference type="NCBI Taxonomy" id="408172"/>
    <lineage>
        <taxon>unclassified sequences</taxon>
        <taxon>metagenomes</taxon>
        <taxon>ecological metagenomes</taxon>
    </lineage>
</organism>
<dbReference type="EMBL" id="UINC01213952">
    <property type="protein sequence ID" value="SVE38956.1"/>
    <property type="molecule type" value="Genomic_DNA"/>
</dbReference>
<feature type="domain" description="Peptidase S9 prolyl oligopeptidase catalytic" evidence="2">
    <location>
        <begin position="39"/>
        <end position="182"/>
    </location>
</feature>
<dbReference type="Gene3D" id="3.40.50.1820">
    <property type="entry name" value="alpha/beta hydrolase"/>
    <property type="match status" value="1"/>
</dbReference>
<dbReference type="InterPro" id="IPR001375">
    <property type="entry name" value="Peptidase_S9_cat"/>
</dbReference>
<protein>
    <recommendedName>
        <fullName evidence="2">Peptidase S9 prolyl oligopeptidase catalytic domain-containing protein</fullName>
    </recommendedName>
</protein>
<reference evidence="3" key="1">
    <citation type="submission" date="2018-05" db="EMBL/GenBank/DDBJ databases">
        <authorList>
            <person name="Lanie J.A."/>
            <person name="Ng W.-L."/>
            <person name="Kazmierczak K.M."/>
            <person name="Andrzejewski T.M."/>
            <person name="Davidsen T.M."/>
            <person name="Wayne K.J."/>
            <person name="Tettelin H."/>
            <person name="Glass J.I."/>
            <person name="Rusch D."/>
            <person name="Podicherti R."/>
            <person name="Tsui H.-C.T."/>
            <person name="Winkler M.E."/>
        </authorList>
    </citation>
    <scope>NUCLEOTIDE SEQUENCE</scope>
</reference>
<name>A0A383D337_9ZZZZ</name>
<dbReference type="GO" id="GO:0006508">
    <property type="term" value="P:proteolysis"/>
    <property type="evidence" value="ECO:0007669"/>
    <property type="project" value="InterPro"/>
</dbReference>
<dbReference type="PANTHER" id="PTHR43037:SF1">
    <property type="entry name" value="BLL1128 PROTEIN"/>
    <property type="match status" value="1"/>
</dbReference>
<dbReference type="AlphaFoldDB" id="A0A383D337"/>
<dbReference type="Pfam" id="PF00326">
    <property type="entry name" value="Peptidase_S9"/>
    <property type="match status" value="1"/>
</dbReference>
<dbReference type="SUPFAM" id="SSF53474">
    <property type="entry name" value="alpha/beta-Hydrolases"/>
    <property type="match status" value="1"/>
</dbReference>